<proteinExistence type="predicted"/>
<dbReference type="AlphaFoldDB" id="A0A840WD76"/>
<feature type="transmembrane region" description="Helical" evidence="1">
    <location>
        <begin position="113"/>
        <end position="134"/>
    </location>
</feature>
<protein>
    <submittedName>
        <fullName evidence="2">Uncharacterized protein</fullName>
    </submittedName>
</protein>
<accession>A0A840WD76</accession>
<keyword evidence="3" id="KW-1185">Reference proteome</keyword>
<keyword evidence="1" id="KW-0472">Membrane</keyword>
<feature type="transmembrane region" description="Helical" evidence="1">
    <location>
        <begin position="53"/>
        <end position="71"/>
    </location>
</feature>
<comment type="caution">
    <text evidence="2">The sequence shown here is derived from an EMBL/GenBank/DDBJ whole genome shotgun (WGS) entry which is preliminary data.</text>
</comment>
<sequence>MRRDEALDALEEAGVMRARVRTMGRWYLTFSSVFAAAAVVLLLTLGFLPDTPAAVVVGVLFGLTVLTLLVWSATRPVTPHRFAWIHGFAMLGWGAVYGVVLLAGNQYFPGVPAWWAVGALLSAVPPLVAGYLTVRGSRSTR</sequence>
<evidence type="ECO:0000313" key="2">
    <source>
        <dbReference type="EMBL" id="MBB5490971.1"/>
    </source>
</evidence>
<gene>
    <name evidence="2" type="ORF">HNR07_002108</name>
</gene>
<feature type="transmembrane region" description="Helical" evidence="1">
    <location>
        <begin position="26"/>
        <end position="47"/>
    </location>
</feature>
<evidence type="ECO:0000313" key="3">
    <source>
        <dbReference type="Proteomes" id="UP000579647"/>
    </source>
</evidence>
<evidence type="ECO:0000256" key="1">
    <source>
        <dbReference type="SAM" id="Phobius"/>
    </source>
</evidence>
<name>A0A840WD76_9ACTN</name>
<keyword evidence="1" id="KW-1133">Transmembrane helix</keyword>
<organism evidence="2 3">
    <name type="scientific">Nocardiopsis metallicus</name>
    <dbReference type="NCBI Taxonomy" id="179819"/>
    <lineage>
        <taxon>Bacteria</taxon>
        <taxon>Bacillati</taxon>
        <taxon>Actinomycetota</taxon>
        <taxon>Actinomycetes</taxon>
        <taxon>Streptosporangiales</taxon>
        <taxon>Nocardiopsidaceae</taxon>
        <taxon>Nocardiopsis</taxon>
    </lineage>
</organism>
<dbReference type="EMBL" id="JACHDO010000001">
    <property type="protein sequence ID" value="MBB5490971.1"/>
    <property type="molecule type" value="Genomic_DNA"/>
</dbReference>
<dbReference type="Proteomes" id="UP000579647">
    <property type="component" value="Unassembled WGS sequence"/>
</dbReference>
<dbReference type="RefSeq" id="WP_184364582.1">
    <property type="nucleotide sequence ID" value="NZ_BAAAKM010000036.1"/>
</dbReference>
<reference evidence="2 3" key="1">
    <citation type="submission" date="2020-08" db="EMBL/GenBank/DDBJ databases">
        <title>Sequencing the genomes of 1000 actinobacteria strains.</title>
        <authorList>
            <person name="Klenk H.-P."/>
        </authorList>
    </citation>
    <scope>NUCLEOTIDE SEQUENCE [LARGE SCALE GENOMIC DNA]</scope>
    <source>
        <strain evidence="2 3">DSM 44598</strain>
    </source>
</reference>
<feature type="transmembrane region" description="Helical" evidence="1">
    <location>
        <begin position="83"/>
        <end position="107"/>
    </location>
</feature>
<keyword evidence="1" id="KW-0812">Transmembrane</keyword>